<protein>
    <recommendedName>
        <fullName evidence="4">DUF4932 domain-containing protein</fullName>
    </recommendedName>
</protein>
<feature type="signal peptide" evidence="1">
    <location>
        <begin position="1"/>
        <end position="23"/>
    </location>
</feature>
<evidence type="ECO:0008006" key="4">
    <source>
        <dbReference type="Google" id="ProtNLM"/>
    </source>
</evidence>
<name>A0ABT7E651_9FIRM</name>
<organism evidence="2 3">
    <name type="scientific">Romboutsia sedimentorum</name>
    <dbReference type="NCBI Taxonomy" id="1368474"/>
    <lineage>
        <taxon>Bacteria</taxon>
        <taxon>Bacillati</taxon>
        <taxon>Bacillota</taxon>
        <taxon>Clostridia</taxon>
        <taxon>Peptostreptococcales</taxon>
        <taxon>Peptostreptococcaceae</taxon>
        <taxon>Romboutsia</taxon>
    </lineage>
</organism>
<evidence type="ECO:0000256" key="1">
    <source>
        <dbReference type="SAM" id="SignalP"/>
    </source>
</evidence>
<proteinExistence type="predicted"/>
<dbReference type="Proteomes" id="UP001301012">
    <property type="component" value="Unassembled WGS sequence"/>
</dbReference>
<evidence type="ECO:0000313" key="3">
    <source>
        <dbReference type="Proteomes" id="UP001301012"/>
    </source>
</evidence>
<gene>
    <name evidence="2" type="ORF">QOZ84_02525</name>
</gene>
<feature type="chain" id="PRO_5046508798" description="DUF4932 domain-containing protein" evidence="1">
    <location>
        <begin position="24"/>
        <end position="352"/>
    </location>
</feature>
<sequence>MNKKSVVLLLILSLLTLSGCSNSNIDNSDNNIEIKGLTLKISLISVAFDVYRANFKNTAVFNEELYKNSGEYGLQYYEWLKNTYSTMDSNMKKRLIRIFDNYGDWSYINETISLDDSCSVEQIISKLNSQSNLVLSETLKEDIKVFFNYFYKEYLKDFMQENNLKIEQYIKEMNSYLANKNTDIFKFMEAHSGVKFKQDYKAVFYYDLPPIGAMGFEYDNYKISTIQPGTNKDNLLSSPFHEYSHELFATFTRNSKFTKLAYQLRKNKDLSDGYEKIGKDSYDWTGWCEENLVEGFAKYLEHKYYDNKRDYTTYVYDLKFCNYLIENNFNPKDTSLKDISIEFYKHILNENL</sequence>
<dbReference type="EMBL" id="JASKYM010000001">
    <property type="protein sequence ID" value="MDK2562410.1"/>
    <property type="molecule type" value="Genomic_DNA"/>
</dbReference>
<accession>A0ABT7E651</accession>
<comment type="caution">
    <text evidence="2">The sequence shown here is derived from an EMBL/GenBank/DDBJ whole genome shotgun (WGS) entry which is preliminary data.</text>
</comment>
<dbReference type="RefSeq" id="WP_284131389.1">
    <property type="nucleotide sequence ID" value="NZ_JASKYM010000001.1"/>
</dbReference>
<dbReference type="PROSITE" id="PS51257">
    <property type="entry name" value="PROKAR_LIPOPROTEIN"/>
    <property type="match status" value="1"/>
</dbReference>
<keyword evidence="1" id="KW-0732">Signal</keyword>
<evidence type="ECO:0000313" key="2">
    <source>
        <dbReference type="EMBL" id="MDK2562410.1"/>
    </source>
</evidence>
<reference evidence="2 3" key="1">
    <citation type="submission" date="2023-05" db="EMBL/GenBank/DDBJ databases">
        <title>Rombocin, a short stable natural nisin variant, displays selective antimicrobial activity against Listeria monocytogenes and employs dual mode of action to kill target bacterial strains.</title>
        <authorList>
            <person name="Wambui J."/>
            <person name="Stephan R."/>
            <person name="Kuipers O.P."/>
        </authorList>
    </citation>
    <scope>NUCLEOTIDE SEQUENCE [LARGE SCALE GENOMIC DNA]</scope>
    <source>
        <strain evidence="2 3">RC002</strain>
    </source>
</reference>
<keyword evidence="3" id="KW-1185">Reference proteome</keyword>